<comment type="caution">
    <text evidence="1">The sequence shown here is derived from an EMBL/GenBank/DDBJ whole genome shotgun (WGS) entry which is preliminary data.</text>
</comment>
<name>A0A3E4YMV3_9FIRM</name>
<gene>
    <name evidence="1" type="ORF">DXB99_03385</name>
</gene>
<proteinExistence type="predicted"/>
<sequence>MRLRYHETIYLIKEVCTNNIGIEFTTFDNKKLYHPVAVDMDEQYRQIFIERKMNQLTLSGYLEVFELEEWN</sequence>
<dbReference type="RefSeq" id="WP_117718340.1">
    <property type="nucleotide sequence ID" value="NZ_QSTP01000001.1"/>
</dbReference>
<dbReference type="EMBL" id="QSTP01000001">
    <property type="protein sequence ID" value="RGM75584.1"/>
    <property type="molecule type" value="Genomic_DNA"/>
</dbReference>
<protein>
    <submittedName>
        <fullName evidence="1">Uncharacterized protein</fullName>
    </submittedName>
</protein>
<organism evidence="1 2">
    <name type="scientific">Agathobacter rectalis</name>
    <dbReference type="NCBI Taxonomy" id="39491"/>
    <lineage>
        <taxon>Bacteria</taxon>
        <taxon>Bacillati</taxon>
        <taxon>Bacillota</taxon>
        <taxon>Clostridia</taxon>
        <taxon>Lachnospirales</taxon>
        <taxon>Lachnospiraceae</taxon>
        <taxon>Agathobacter</taxon>
    </lineage>
</organism>
<reference evidence="1 2" key="1">
    <citation type="submission" date="2018-08" db="EMBL/GenBank/DDBJ databases">
        <title>A genome reference for cultivated species of the human gut microbiota.</title>
        <authorList>
            <person name="Zou Y."/>
            <person name="Xue W."/>
            <person name="Luo G."/>
        </authorList>
    </citation>
    <scope>NUCLEOTIDE SEQUENCE [LARGE SCALE GENOMIC DNA]</scope>
    <source>
        <strain evidence="1 2">OM07-13</strain>
    </source>
</reference>
<dbReference type="Proteomes" id="UP000260758">
    <property type="component" value="Unassembled WGS sequence"/>
</dbReference>
<evidence type="ECO:0000313" key="1">
    <source>
        <dbReference type="EMBL" id="RGM75584.1"/>
    </source>
</evidence>
<accession>A0A3E4YMV3</accession>
<evidence type="ECO:0000313" key="2">
    <source>
        <dbReference type="Proteomes" id="UP000260758"/>
    </source>
</evidence>
<dbReference type="AlphaFoldDB" id="A0A3E4YMV3"/>